<gene>
    <name evidence="3" type="ORF">METZ01_LOCUS481246</name>
</gene>
<dbReference type="InterPro" id="IPR000683">
    <property type="entry name" value="Gfo/Idh/MocA-like_OxRdtase_N"/>
</dbReference>
<dbReference type="Gene3D" id="3.40.50.720">
    <property type="entry name" value="NAD(P)-binding Rossmann-like Domain"/>
    <property type="match status" value="1"/>
</dbReference>
<keyword evidence="1" id="KW-0560">Oxidoreductase</keyword>
<dbReference type="InterPro" id="IPR050463">
    <property type="entry name" value="Gfo/Idh/MocA_oxidrdct_glycsds"/>
</dbReference>
<proteinExistence type="predicted"/>
<organism evidence="3">
    <name type="scientific">marine metagenome</name>
    <dbReference type="NCBI Taxonomy" id="408172"/>
    <lineage>
        <taxon>unclassified sequences</taxon>
        <taxon>metagenomes</taxon>
        <taxon>ecological metagenomes</taxon>
    </lineage>
</organism>
<dbReference type="InterPro" id="IPR036291">
    <property type="entry name" value="NAD(P)-bd_dom_sf"/>
</dbReference>
<evidence type="ECO:0000256" key="1">
    <source>
        <dbReference type="ARBA" id="ARBA00023002"/>
    </source>
</evidence>
<accession>A0A383C865</accession>
<dbReference type="EMBL" id="UINC01206660">
    <property type="protein sequence ID" value="SVE28392.1"/>
    <property type="molecule type" value="Genomic_DNA"/>
</dbReference>
<protein>
    <recommendedName>
        <fullName evidence="2">Gfo/Idh/MocA-like oxidoreductase N-terminal domain-containing protein</fullName>
    </recommendedName>
</protein>
<evidence type="ECO:0000259" key="2">
    <source>
        <dbReference type="Pfam" id="PF01408"/>
    </source>
</evidence>
<dbReference type="AlphaFoldDB" id="A0A383C865"/>
<evidence type="ECO:0000313" key="3">
    <source>
        <dbReference type="EMBL" id="SVE28392.1"/>
    </source>
</evidence>
<name>A0A383C865_9ZZZZ</name>
<dbReference type="PANTHER" id="PTHR43818">
    <property type="entry name" value="BCDNA.GH03377"/>
    <property type="match status" value="1"/>
</dbReference>
<dbReference type="PANTHER" id="PTHR43818:SF11">
    <property type="entry name" value="BCDNA.GH03377"/>
    <property type="match status" value="1"/>
</dbReference>
<reference evidence="3" key="1">
    <citation type="submission" date="2018-05" db="EMBL/GenBank/DDBJ databases">
        <authorList>
            <person name="Lanie J.A."/>
            <person name="Ng W.-L."/>
            <person name="Kazmierczak K.M."/>
            <person name="Andrzejewski T.M."/>
            <person name="Davidsen T.M."/>
            <person name="Wayne K.J."/>
            <person name="Tettelin H."/>
            <person name="Glass J.I."/>
            <person name="Rusch D."/>
            <person name="Podicherti R."/>
            <person name="Tsui H.-C.T."/>
            <person name="Winkler M.E."/>
        </authorList>
    </citation>
    <scope>NUCLEOTIDE SEQUENCE</scope>
</reference>
<dbReference type="GO" id="GO:0016491">
    <property type="term" value="F:oxidoreductase activity"/>
    <property type="evidence" value="ECO:0007669"/>
    <property type="project" value="UniProtKB-KW"/>
</dbReference>
<dbReference type="GO" id="GO:0000166">
    <property type="term" value="F:nucleotide binding"/>
    <property type="evidence" value="ECO:0007669"/>
    <property type="project" value="InterPro"/>
</dbReference>
<feature type="non-terminal residue" evidence="3">
    <location>
        <position position="82"/>
    </location>
</feature>
<sequence>MKQLRINVIGSGHWGPNVIGALNSLPEVEVLTVCDLNEPALAKARQRFPFVKTSTDAQATLSDSDVQAICIATPVSTHFELA</sequence>
<dbReference type="SUPFAM" id="SSF51735">
    <property type="entry name" value="NAD(P)-binding Rossmann-fold domains"/>
    <property type="match status" value="1"/>
</dbReference>
<dbReference type="Pfam" id="PF01408">
    <property type="entry name" value="GFO_IDH_MocA"/>
    <property type="match status" value="1"/>
</dbReference>
<feature type="domain" description="Gfo/Idh/MocA-like oxidoreductase N-terminal" evidence="2">
    <location>
        <begin position="4"/>
        <end position="82"/>
    </location>
</feature>